<dbReference type="InterPro" id="IPR017911">
    <property type="entry name" value="MacB-like_ATP-bd"/>
</dbReference>
<evidence type="ECO:0000256" key="2">
    <source>
        <dbReference type="ARBA" id="ARBA00022741"/>
    </source>
</evidence>
<dbReference type="InterPro" id="IPR015854">
    <property type="entry name" value="ABC_transpr_LolD-like"/>
</dbReference>
<comment type="caution">
    <text evidence="6">The sequence shown here is derived from an EMBL/GenBank/DDBJ whole genome shotgun (WGS) entry which is preliminary data.</text>
</comment>
<accession>X1I9E6</accession>
<dbReference type="FunFam" id="3.40.50.300:FF:000032">
    <property type="entry name" value="Export ABC transporter ATP-binding protein"/>
    <property type="match status" value="1"/>
</dbReference>
<sequence length="284" mass="31607">LKTKNRTLSSSRQERKQVKTELKQQKEIGKDYKHLIVVENLHKTYLLGTTAVAALRGVDLTIDKGDFIDIMGPSGSGKTTLLNLIGGLDTPTRGKIFLEGRNISMLNDNALAEIRRERIGFVFQFYNLLPQMTSLENVMVPLHFSGKLSKRGKRKKAMDLLNLVGLEERSHHAPSELSGGEQQRVAIARAFANDPAIVILDEPTGDLDSKTGIMILNLIRDLNKKGATFISVSHDAAVSEFASKVYHMMDGKLTHEGKIGGLKETEAMQIRRKQEAEINKEKCK</sequence>
<gene>
    <name evidence="6" type="ORF">S03H2_34246</name>
</gene>
<feature type="domain" description="ABC transporter" evidence="5">
    <location>
        <begin position="36"/>
        <end position="275"/>
    </location>
</feature>
<dbReference type="GO" id="GO:0022857">
    <property type="term" value="F:transmembrane transporter activity"/>
    <property type="evidence" value="ECO:0007669"/>
    <property type="project" value="TreeGrafter"/>
</dbReference>
<feature type="compositionally biased region" description="Polar residues" evidence="4">
    <location>
        <begin position="1"/>
        <end position="11"/>
    </location>
</feature>
<dbReference type="GO" id="GO:0005886">
    <property type="term" value="C:plasma membrane"/>
    <property type="evidence" value="ECO:0007669"/>
    <property type="project" value="TreeGrafter"/>
</dbReference>
<feature type="non-terminal residue" evidence="6">
    <location>
        <position position="284"/>
    </location>
</feature>
<dbReference type="CDD" id="cd03255">
    <property type="entry name" value="ABC_MJ0796_LolCDE_FtsE"/>
    <property type="match status" value="1"/>
</dbReference>
<evidence type="ECO:0000256" key="4">
    <source>
        <dbReference type="SAM" id="MobiDB-lite"/>
    </source>
</evidence>
<dbReference type="InterPro" id="IPR027417">
    <property type="entry name" value="P-loop_NTPase"/>
</dbReference>
<organism evidence="6">
    <name type="scientific">marine sediment metagenome</name>
    <dbReference type="NCBI Taxonomy" id="412755"/>
    <lineage>
        <taxon>unclassified sequences</taxon>
        <taxon>metagenomes</taxon>
        <taxon>ecological metagenomes</taxon>
    </lineage>
</organism>
<dbReference type="AlphaFoldDB" id="X1I9E6"/>
<keyword evidence="3" id="KW-0067">ATP-binding</keyword>
<dbReference type="PROSITE" id="PS00211">
    <property type="entry name" value="ABC_TRANSPORTER_1"/>
    <property type="match status" value="1"/>
</dbReference>
<evidence type="ECO:0000256" key="3">
    <source>
        <dbReference type="ARBA" id="ARBA00022840"/>
    </source>
</evidence>
<dbReference type="InterPro" id="IPR017871">
    <property type="entry name" value="ABC_transporter-like_CS"/>
</dbReference>
<dbReference type="SMART" id="SM00382">
    <property type="entry name" value="AAA"/>
    <property type="match status" value="1"/>
</dbReference>
<feature type="region of interest" description="Disordered" evidence="4">
    <location>
        <begin position="1"/>
        <end position="22"/>
    </location>
</feature>
<feature type="compositionally biased region" description="Basic and acidic residues" evidence="4">
    <location>
        <begin position="12"/>
        <end position="22"/>
    </location>
</feature>
<dbReference type="PANTHER" id="PTHR24220:SF86">
    <property type="entry name" value="ABC TRANSPORTER ABCH.1"/>
    <property type="match status" value="1"/>
</dbReference>
<proteinExistence type="predicted"/>
<protein>
    <recommendedName>
        <fullName evidence="5">ABC transporter domain-containing protein</fullName>
    </recommendedName>
</protein>
<evidence type="ECO:0000313" key="6">
    <source>
        <dbReference type="EMBL" id="GAH54203.1"/>
    </source>
</evidence>
<keyword evidence="2" id="KW-0547">Nucleotide-binding</keyword>
<dbReference type="GO" id="GO:0098796">
    <property type="term" value="C:membrane protein complex"/>
    <property type="evidence" value="ECO:0007669"/>
    <property type="project" value="UniProtKB-ARBA"/>
</dbReference>
<dbReference type="InterPro" id="IPR003439">
    <property type="entry name" value="ABC_transporter-like_ATP-bd"/>
</dbReference>
<feature type="non-terminal residue" evidence="6">
    <location>
        <position position="1"/>
    </location>
</feature>
<dbReference type="Gene3D" id="3.40.50.300">
    <property type="entry name" value="P-loop containing nucleotide triphosphate hydrolases"/>
    <property type="match status" value="1"/>
</dbReference>
<evidence type="ECO:0000256" key="1">
    <source>
        <dbReference type="ARBA" id="ARBA00022448"/>
    </source>
</evidence>
<dbReference type="SUPFAM" id="SSF52540">
    <property type="entry name" value="P-loop containing nucleoside triphosphate hydrolases"/>
    <property type="match status" value="1"/>
</dbReference>
<reference evidence="6" key="1">
    <citation type="journal article" date="2014" name="Front. Microbiol.">
        <title>High frequency of phylogenetically diverse reductive dehalogenase-homologous genes in deep subseafloor sedimentary metagenomes.</title>
        <authorList>
            <person name="Kawai M."/>
            <person name="Futagami T."/>
            <person name="Toyoda A."/>
            <person name="Takaki Y."/>
            <person name="Nishi S."/>
            <person name="Hori S."/>
            <person name="Arai W."/>
            <person name="Tsubouchi T."/>
            <person name="Morono Y."/>
            <person name="Uchiyama I."/>
            <person name="Ito T."/>
            <person name="Fujiyama A."/>
            <person name="Inagaki F."/>
            <person name="Takami H."/>
        </authorList>
    </citation>
    <scope>NUCLEOTIDE SEQUENCE</scope>
    <source>
        <strain evidence="6">Expedition CK06-06</strain>
    </source>
</reference>
<dbReference type="Pfam" id="PF00005">
    <property type="entry name" value="ABC_tran"/>
    <property type="match status" value="1"/>
</dbReference>
<name>X1I9E6_9ZZZZ</name>
<dbReference type="PANTHER" id="PTHR24220">
    <property type="entry name" value="IMPORT ATP-BINDING PROTEIN"/>
    <property type="match status" value="1"/>
</dbReference>
<dbReference type="PROSITE" id="PS50893">
    <property type="entry name" value="ABC_TRANSPORTER_2"/>
    <property type="match status" value="1"/>
</dbReference>
<dbReference type="EMBL" id="BARU01020883">
    <property type="protein sequence ID" value="GAH54203.1"/>
    <property type="molecule type" value="Genomic_DNA"/>
</dbReference>
<dbReference type="GO" id="GO:0005524">
    <property type="term" value="F:ATP binding"/>
    <property type="evidence" value="ECO:0007669"/>
    <property type="project" value="UniProtKB-KW"/>
</dbReference>
<evidence type="ECO:0000259" key="5">
    <source>
        <dbReference type="PROSITE" id="PS50893"/>
    </source>
</evidence>
<dbReference type="InterPro" id="IPR003593">
    <property type="entry name" value="AAA+_ATPase"/>
</dbReference>
<keyword evidence="1" id="KW-0813">Transport</keyword>
<dbReference type="GO" id="GO:0016887">
    <property type="term" value="F:ATP hydrolysis activity"/>
    <property type="evidence" value="ECO:0007669"/>
    <property type="project" value="InterPro"/>
</dbReference>